<reference evidence="1 2" key="1">
    <citation type="submission" date="2016-04" db="EMBL/GenBank/DDBJ databases">
        <title>Evolutionary innovation and constraint leading to complex multicellularity in the Ascomycota.</title>
        <authorList>
            <person name="Cisse O."/>
            <person name="Nguyen A."/>
            <person name="Hewitt D.A."/>
            <person name="Jedd G."/>
            <person name="Stajich J.E."/>
        </authorList>
    </citation>
    <scope>NUCLEOTIDE SEQUENCE [LARGE SCALE GENOMIC DNA]</scope>
    <source>
        <strain evidence="1 2">DAH-3</strain>
    </source>
</reference>
<organism evidence="1 2">
    <name type="scientific">Neolecta irregularis (strain DAH-3)</name>
    <dbReference type="NCBI Taxonomy" id="1198029"/>
    <lineage>
        <taxon>Eukaryota</taxon>
        <taxon>Fungi</taxon>
        <taxon>Dikarya</taxon>
        <taxon>Ascomycota</taxon>
        <taxon>Taphrinomycotina</taxon>
        <taxon>Neolectales</taxon>
        <taxon>Neolectaceae</taxon>
        <taxon>Neolecta</taxon>
    </lineage>
</organism>
<dbReference type="Proteomes" id="UP000186594">
    <property type="component" value="Unassembled WGS sequence"/>
</dbReference>
<gene>
    <name evidence="1" type="ORF">NEOLI_004345</name>
</gene>
<evidence type="ECO:0000313" key="1">
    <source>
        <dbReference type="EMBL" id="OLL23213.1"/>
    </source>
</evidence>
<sequence length="298" mass="33926">MSIYSGDDRLSDLIYIDESTRLPYEYDSDADQSMKVSYIDYTRDPAEHCQNIYLRDKSGSSAGLNNERRPNNMDLTARNDQRRLMLPPALSNKANSNFQQLNQGTMDEYSANSEINSGTKAEGVYYPGPIPRELNLPPILSTRDSESITNLNRTSISAQDTLDDFLTTNVVPAAVQTQKIQEGSLLSISLAQASAKKSLIYDGQKRQTTLLQEYHQLRPTSPDRGLPFDQQARRMSPQRSPCKEDDVPLALRFKNEDNEVLAQRKERLMRQKEDVPLAFVKLRLNKEEMVNQWRTGVD</sequence>
<evidence type="ECO:0000313" key="2">
    <source>
        <dbReference type="Proteomes" id="UP000186594"/>
    </source>
</evidence>
<protein>
    <submittedName>
        <fullName evidence="1">Uncharacterized protein</fullName>
    </submittedName>
</protein>
<accession>A0A1U7LKU3</accession>
<proteinExistence type="predicted"/>
<dbReference type="EMBL" id="LXFE01002130">
    <property type="protein sequence ID" value="OLL23213.1"/>
    <property type="molecule type" value="Genomic_DNA"/>
</dbReference>
<keyword evidence="2" id="KW-1185">Reference proteome</keyword>
<dbReference type="AlphaFoldDB" id="A0A1U7LKU3"/>
<name>A0A1U7LKU3_NEOID</name>
<comment type="caution">
    <text evidence="1">The sequence shown here is derived from an EMBL/GenBank/DDBJ whole genome shotgun (WGS) entry which is preliminary data.</text>
</comment>